<dbReference type="RefSeq" id="WP_270452802.1">
    <property type="nucleotide sequence ID" value="NZ_JADPIE010000001.1"/>
</dbReference>
<dbReference type="Pfam" id="PF13624">
    <property type="entry name" value="SurA_N_3"/>
    <property type="match status" value="1"/>
</dbReference>
<dbReference type="Pfam" id="PF14559">
    <property type="entry name" value="TPR_19"/>
    <property type="match status" value="1"/>
</dbReference>
<feature type="repeat" description="TPR" evidence="6">
    <location>
        <begin position="271"/>
        <end position="304"/>
    </location>
</feature>
<keyword evidence="5" id="KW-0413">Isomerase</keyword>
<dbReference type="EC" id="5.2.1.8" evidence="2"/>
<dbReference type="Gene3D" id="1.10.4030.10">
    <property type="entry name" value="Porin chaperone SurA, peptide-binding domain"/>
    <property type="match status" value="1"/>
</dbReference>
<evidence type="ECO:0000256" key="1">
    <source>
        <dbReference type="ARBA" id="ARBA00000971"/>
    </source>
</evidence>
<dbReference type="Proteomes" id="UP000621436">
    <property type="component" value="Unassembled WGS sequence"/>
</dbReference>
<dbReference type="InterPro" id="IPR050245">
    <property type="entry name" value="PrsA_foldase"/>
</dbReference>
<reference evidence="9" key="1">
    <citation type="submission" date="2020-11" db="EMBL/GenBank/DDBJ databases">
        <title>Halonatronomonas betainensis gen. nov., sp. nov. a novel haloalkaliphilic representative of the family Halanaerobiacae capable of betaine degradation.</title>
        <authorList>
            <person name="Boltyanskaya Y."/>
            <person name="Kevbrin V."/>
            <person name="Detkova E."/>
            <person name="Grouzdev D.S."/>
            <person name="Koziaeva V."/>
            <person name="Zhilina T."/>
        </authorList>
    </citation>
    <scope>NUCLEOTIDE SEQUENCE</scope>
    <source>
        <strain evidence="9">Z-7014</strain>
    </source>
</reference>
<proteinExistence type="predicted"/>
<dbReference type="InterPro" id="IPR019734">
    <property type="entry name" value="TPR_rpt"/>
</dbReference>
<dbReference type="PANTHER" id="PTHR47245">
    <property type="entry name" value="PEPTIDYLPROLYL ISOMERASE"/>
    <property type="match status" value="1"/>
</dbReference>
<keyword evidence="4" id="KW-0697">Rotamase</keyword>
<dbReference type="SUPFAM" id="SSF109998">
    <property type="entry name" value="Triger factor/SurA peptide-binding domain-like"/>
    <property type="match status" value="1"/>
</dbReference>
<dbReference type="Gene3D" id="1.25.40.10">
    <property type="entry name" value="Tetratricopeptide repeat domain"/>
    <property type="match status" value="1"/>
</dbReference>
<dbReference type="InterPro" id="IPR027304">
    <property type="entry name" value="Trigger_fact/SurA_dom_sf"/>
</dbReference>
<evidence type="ECO:0000256" key="3">
    <source>
        <dbReference type="ARBA" id="ARBA00022729"/>
    </source>
</evidence>
<evidence type="ECO:0000256" key="8">
    <source>
        <dbReference type="SAM" id="Phobius"/>
    </source>
</evidence>
<comment type="caution">
    <text evidence="9">The sequence shown here is derived from an EMBL/GenBank/DDBJ whole genome shotgun (WGS) entry which is preliminary data.</text>
</comment>
<feature type="transmembrane region" description="Helical" evidence="8">
    <location>
        <begin position="12"/>
        <end position="32"/>
    </location>
</feature>
<comment type="catalytic activity">
    <reaction evidence="1">
        <text>[protein]-peptidylproline (omega=180) = [protein]-peptidylproline (omega=0)</text>
        <dbReference type="Rhea" id="RHEA:16237"/>
        <dbReference type="Rhea" id="RHEA-COMP:10747"/>
        <dbReference type="Rhea" id="RHEA-COMP:10748"/>
        <dbReference type="ChEBI" id="CHEBI:83833"/>
        <dbReference type="ChEBI" id="CHEBI:83834"/>
        <dbReference type="EC" id="5.2.1.8"/>
    </reaction>
</comment>
<sequence length="416" mass="47848">MFNELRKNSKFVVYLVVLAFAITGAFMGYGAYMGGGSGGGQQQSMDVDDAIASVNGNEISRQQYFNMLQNYAQQTAQFSRTQMLPFRLSILNSIIEERLLQLESQERDISVEVGEEEVEEAINQVLEQNQLSMEELEELMANQGFTIEDFRDSIRASIQQQNLVEATIEDIQGEVDVDDDLVDERLNENYSQEEIDEMSEEELESTKSEIRDNLIAELEEEKFEEWLQEARNNAEIEIYDAALRGMRYYQNDDYASARESFYEAVEMQNDPALYIYLAESYFYDGDFDNAIVTMETAMEEHPESWEVAYHFGELFREEGDLDEATEKYDLASEYAGDNLMARYQLNLAFNELGDEERASEEMNKFIELQQDMQGMGTDEALPPADEDVEELDAEDLEELEAEDLETDEDVEIEGDL</sequence>
<dbReference type="AlphaFoldDB" id="A0A931ANI2"/>
<organism evidence="9 10">
    <name type="scientific">Halonatronomonas betaini</name>
    <dbReference type="NCBI Taxonomy" id="2778430"/>
    <lineage>
        <taxon>Bacteria</taxon>
        <taxon>Bacillati</taxon>
        <taxon>Bacillota</taxon>
        <taxon>Clostridia</taxon>
        <taxon>Halanaerobiales</taxon>
        <taxon>Halarsenatibacteraceae</taxon>
        <taxon>Halonatronomonas</taxon>
    </lineage>
</organism>
<keyword evidence="10" id="KW-1185">Reference proteome</keyword>
<dbReference type="PANTHER" id="PTHR47245:SF1">
    <property type="entry name" value="FOLDASE PROTEIN PRSA"/>
    <property type="match status" value="1"/>
</dbReference>
<evidence type="ECO:0000256" key="2">
    <source>
        <dbReference type="ARBA" id="ARBA00013194"/>
    </source>
</evidence>
<keyword evidence="6" id="KW-0802">TPR repeat</keyword>
<evidence type="ECO:0000313" key="10">
    <source>
        <dbReference type="Proteomes" id="UP000621436"/>
    </source>
</evidence>
<gene>
    <name evidence="9" type="ORF">I0Q91_03085</name>
</gene>
<dbReference type="GO" id="GO:0003755">
    <property type="term" value="F:peptidyl-prolyl cis-trans isomerase activity"/>
    <property type="evidence" value="ECO:0007669"/>
    <property type="project" value="UniProtKB-KW"/>
</dbReference>
<dbReference type="InterPro" id="IPR011990">
    <property type="entry name" value="TPR-like_helical_dom_sf"/>
</dbReference>
<dbReference type="SMART" id="SM00028">
    <property type="entry name" value="TPR"/>
    <property type="match status" value="2"/>
</dbReference>
<dbReference type="PROSITE" id="PS50005">
    <property type="entry name" value="TPR"/>
    <property type="match status" value="1"/>
</dbReference>
<evidence type="ECO:0000256" key="5">
    <source>
        <dbReference type="ARBA" id="ARBA00023235"/>
    </source>
</evidence>
<feature type="compositionally biased region" description="Acidic residues" evidence="7">
    <location>
        <begin position="384"/>
        <end position="416"/>
    </location>
</feature>
<accession>A0A931ANI2</accession>
<evidence type="ECO:0000256" key="7">
    <source>
        <dbReference type="SAM" id="MobiDB-lite"/>
    </source>
</evidence>
<protein>
    <recommendedName>
        <fullName evidence="2">peptidylprolyl isomerase</fullName>
        <ecNumber evidence="2">5.2.1.8</ecNumber>
    </recommendedName>
</protein>
<keyword evidence="8" id="KW-1133">Transmembrane helix</keyword>
<evidence type="ECO:0000256" key="6">
    <source>
        <dbReference type="PROSITE-ProRule" id="PRU00339"/>
    </source>
</evidence>
<evidence type="ECO:0000313" key="9">
    <source>
        <dbReference type="EMBL" id="MBF8436053.1"/>
    </source>
</evidence>
<dbReference type="SUPFAM" id="SSF48452">
    <property type="entry name" value="TPR-like"/>
    <property type="match status" value="1"/>
</dbReference>
<keyword evidence="3" id="KW-0732">Signal</keyword>
<name>A0A931ANI2_9FIRM</name>
<evidence type="ECO:0000256" key="4">
    <source>
        <dbReference type="ARBA" id="ARBA00023110"/>
    </source>
</evidence>
<feature type="region of interest" description="Disordered" evidence="7">
    <location>
        <begin position="374"/>
        <end position="416"/>
    </location>
</feature>
<keyword evidence="8" id="KW-0472">Membrane</keyword>
<dbReference type="EMBL" id="JADPIE010000001">
    <property type="protein sequence ID" value="MBF8436053.1"/>
    <property type="molecule type" value="Genomic_DNA"/>
</dbReference>
<keyword evidence="8" id="KW-0812">Transmembrane</keyword>